<evidence type="ECO:0000313" key="4">
    <source>
        <dbReference type="Proteomes" id="UP001208570"/>
    </source>
</evidence>
<dbReference type="InterPro" id="IPR015510">
    <property type="entry name" value="PGRP"/>
</dbReference>
<dbReference type="GO" id="GO:0008270">
    <property type="term" value="F:zinc ion binding"/>
    <property type="evidence" value="ECO:0007669"/>
    <property type="project" value="InterPro"/>
</dbReference>
<dbReference type="GO" id="GO:0009253">
    <property type="term" value="P:peptidoglycan catabolic process"/>
    <property type="evidence" value="ECO:0007669"/>
    <property type="project" value="InterPro"/>
</dbReference>
<dbReference type="AlphaFoldDB" id="A0AAD9JDA9"/>
<dbReference type="InterPro" id="IPR006619">
    <property type="entry name" value="PGRP_domain_met/bac"/>
</dbReference>
<dbReference type="PANTHER" id="PTHR11022:SF41">
    <property type="entry name" value="PEPTIDOGLYCAN-RECOGNITION PROTEIN LC-RELATED"/>
    <property type="match status" value="1"/>
</dbReference>
<dbReference type="GO" id="GO:0008745">
    <property type="term" value="F:N-acetylmuramoyl-L-alanine amidase activity"/>
    <property type="evidence" value="ECO:0007669"/>
    <property type="project" value="InterPro"/>
</dbReference>
<accession>A0AAD9JDA9</accession>
<dbReference type="InterPro" id="IPR036505">
    <property type="entry name" value="Amidase/PGRP_sf"/>
</dbReference>
<evidence type="ECO:0000313" key="3">
    <source>
        <dbReference type="EMBL" id="KAK2150856.1"/>
    </source>
</evidence>
<dbReference type="Pfam" id="PF01510">
    <property type="entry name" value="Amidase_2"/>
    <property type="match status" value="1"/>
</dbReference>
<dbReference type="EMBL" id="JAODUP010000385">
    <property type="protein sequence ID" value="KAK2150856.1"/>
    <property type="molecule type" value="Genomic_DNA"/>
</dbReference>
<dbReference type="Gene3D" id="3.40.80.10">
    <property type="entry name" value="Peptidoglycan recognition protein-like"/>
    <property type="match status" value="1"/>
</dbReference>
<evidence type="ECO:0000256" key="1">
    <source>
        <dbReference type="ARBA" id="ARBA00007553"/>
    </source>
</evidence>
<organism evidence="3 4">
    <name type="scientific">Paralvinella palmiformis</name>
    <dbReference type="NCBI Taxonomy" id="53620"/>
    <lineage>
        <taxon>Eukaryota</taxon>
        <taxon>Metazoa</taxon>
        <taxon>Spiralia</taxon>
        <taxon>Lophotrochozoa</taxon>
        <taxon>Annelida</taxon>
        <taxon>Polychaeta</taxon>
        <taxon>Sedentaria</taxon>
        <taxon>Canalipalpata</taxon>
        <taxon>Terebellida</taxon>
        <taxon>Terebelliformia</taxon>
        <taxon>Alvinellidae</taxon>
        <taxon>Paralvinella</taxon>
    </lineage>
</organism>
<comment type="similarity">
    <text evidence="1">Belongs to the N-acetylmuramoyl-L-alanine amidase 2 family.</text>
</comment>
<dbReference type="SMART" id="SM00701">
    <property type="entry name" value="PGRP"/>
    <property type="match status" value="1"/>
</dbReference>
<dbReference type="PANTHER" id="PTHR11022">
    <property type="entry name" value="PEPTIDOGLYCAN RECOGNITION PROTEIN"/>
    <property type="match status" value="1"/>
</dbReference>
<dbReference type="Proteomes" id="UP001208570">
    <property type="component" value="Unassembled WGS sequence"/>
</dbReference>
<name>A0AAD9JDA9_9ANNE</name>
<dbReference type="SUPFAM" id="SSF55846">
    <property type="entry name" value="N-acetylmuramoyl-L-alanine amidase-like"/>
    <property type="match status" value="1"/>
</dbReference>
<proteinExistence type="inferred from homology"/>
<feature type="non-terminal residue" evidence="3">
    <location>
        <position position="1"/>
    </location>
</feature>
<keyword evidence="4" id="KW-1185">Reference proteome</keyword>
<evidence type="ECO:0000259" key="2">
    <source>
        <dbReference type="SMART" id="SM00701"/>
    </source>
</evidence>
<protein>
    <recommendedName>
        <fullName evidence="2">Peptidoglycan recognition protein family domain-containing protein</fullName>
    </recommendedName>
</protein>
<reference evidence="3" key="1">
    <citation type="journal article" date="2023" name="Mol. Biol. Evol.">
        <title>Third-Generation Sequencing Reveals the Adaptive Role of the Epigenome in Three Deep-Sea Polychaetes.</title>
        <authorList>
            <person name="Perez M."/>
            <person name="Aroh O."/>
            <person name="Sun Y."/>
            <person name="Lan Y."/>
            <person name="Juniper S.K."/>
            <person name="Young C.R."/>
            <person name="Angers B."/>
            <person name="Qian P.Y."/>
        </authorList>
    </citation>
    <scope>NUCLEOTIDE SEQUENCE</scope>
    <source>
        <strain evidence="3">P08H-3</strain>
    </source>
</reference>
<dbReference type="InterPro" id="IPR002502">
    <property type="entry name" value="Amidase_domain"/>
</dbReference>
<gene>
    <name evidence="3" type="ORF">LSH36_385g02056</name>
</gene>
<comment type="caution">
    <text evidence="3">The sequence shown here is derived from an EMBL/GenBank/DDBJ whole genome shotgun (WGS) entry which is preliminary data.</text>
</comment>
<feature type="domain" description="Peptidoglycan recognition protein family" evidence="2">
    <location>
        <begin position="25"/>
        <end position="176"/>
    </location>
</feature>
<sequence length="198" mass="22337">KWEKGGGSSLCISGLFCQSSCFGSFPLYTRADWHAQPPIRYIKPLITPVSHVILHAAGAIRSNRWPDDCGSLENCLQTMRDIQDYDLNRRVVGDMDPNFCLDASGRFYEARGWKRQSQYISDVTDHKHVAIMIFGEFDKNEPTQKSKTALRAFYACAVDSGYLTPDFDVLGHDQDSMSPPQMCPGQALGRMIRRWPAP</sequence>